<dbReference type="EMBL" id="UAWB01000012">
    <property type="protein sequence ID" value="SQB46018.1"/>
    <property type="molecule type" value="Genomic_DNA"/>
</dbReference>
<proteinExistence type="predicted"/>
<evidence type="ECO:0000313" key="1">
    <source>
        <dbReference type="EMBL" id="SDJ42518.1"/>
    </source>
</evidence>
<sequence length="75" mass="8989">MSQKQFKKADFAPNDEEQYQIEFKITEIGEGIDLIVQRLNEKGEYEMVQAPVRRLNDRIFIVWDHPFDGRLIFDE</sequence>
<reference evidence="1 3" key="1">
    <citation type="submission" date="2016-10" db="EMBL/GenBank/DDBJ databases">
        <authorList>
            <person name="Varghese N."/>
            <person name="Submissions S."/>
        </authorList>
    </citation>
    <scope>NUCLEOTIDE SEQUENCE [LARGE SCALE GENOMIC DNA]</scope>
    <source>
        <strain evidence="1 3">DSM 19299</strain>
    </source>
</reference>
<evidence type="ECO:0008006" key="5">
    <source>
        <dbReference type="Google" id="ProtNLM"/>
    </source>
</evidence>
<dbReference type="AlphaFoldDB" id="A0A2X2WZ69"/>
<reference evidence="2 4" key="2">
    <citation type="submission" date="2018-06" db="EMBL/GenBank/DDBJ databases">
        <authorList>
            <consortium name="Pathogen Informatics"/>
            <person name="Doyle S."/>
        </authorList>
    </citation>
    <scope>NUCLEOTIDE SEQUENCE [LARGE SCALE GENOMIC DNA]</scope>
    <source>
        <strain evidence="2 4">NCTC13492</strain>
    </source>
</reference>
<dbReference type="OrthoDB" id="1272128at2"/>
<dbReference type="Proteomes" id="UP000251670">
    <property type="component" value="Unassembled WGS sequence"/>
</dbReference>
<evidence type="ECO:0000313" key="4">
    <source>
        <dbReference type="Proteomes" id="UP000251670"/>
    </source>
</evidence>
<name>A0A2X2WZ69_CHRJE</name>
<dbReference type="Proteomes" id="UP000199426">
    <property type="component" value="Unassembled WGS sequence"/>
</dbReference>
<evidence type="ECO:0000313" key="2">
    <source>
        <dbReference type="EMBL" id="SQB46018.1"/>
    </source>
</evidence>
<gene>
    <name evidence="2" type="ORF">NCTC13492_03081</name>
    <name evidence="1" type="ORF">SAMN05421542_3519</name>
</gene>
<evidence type="ECO:0000313" key="3">
    <source>
        <dbReference type="Proteomes" id="UP000199426"/>
    </source>
</evidence>
<dbReference type="EMBL" id="FNEG01000005">
    <property type="protein sequence ID" value="SDJ42518.1"/>
    <property type="molecule type" value="Genomic_DNA"/>
</dbReference>
<protein>
    <recommendedName>
        <fullName evidence="5">Glutathione synthase</fullName>
    </recommendedName>
</protein>
<accession>A0A2X2WZ69</accession>
<dbReference type="RefSeq" id="WP_089737755.1">
    <property type="nucleotide sequence ID" value="NZ_FNEG01000005.1"/>
</dbReference>
<keyword evidence="3" id="KW-1185">Reference proteome</keyword>
<organism evidence="2 4">
    <name type="scientific">Chryseobacterium jejuense</name>
    <dbReference type="NCBI Taxonomy" id="445960"/>
    <lineage>
        <taxon>Bacteria</taxon>
        <taxon>Pseudomonadati</taxon>
        <taxon>Bacteroidota</taxon>
        <taxon>Flavobacteriia</taxon>
        <taxon>Flavobacteriales</taxon>
        <taxon>Weeksellaceae</taxon>
        <taxon>Chryseobacterium group</taxon>
        <taxon>Chryseobacterium</taxon>
    </lineage>
</organism>